<comment type="caution">
    <text evidence="2">The sequence shown here is derived from an EMBL/GenBank/DDBJ whole genome shotgun (WGS) entry which is preliminary data.</text>
</comment>
<protein>
    <submittedName>
        <fullName evidence="2">Serine hydrolase</fullName>
    </submittedName>
</protein>
<evidence type="ECO:0000313" key="2">
    <source>
        <dbReference type="EMBL" id="TXC71082.1"/>
    </source>
</evidence>
<accession>A0A5C6UEB1</accession>
<keyword evidence="3" id="KW-1185">Reference proteome</keyword>
<dbReference type="Gene3D" id="3.40.710.10">
    <property type="entry name" value="DD-peptidase/beta-lactamase superfamily"/>
    <property type="match status" value="1"/>
</dbReference>
<dbReference type="Proteomes" id="UP000321250">
    <property type="component" value="Unassembled WGS sequence"/>
</dbReference>
<dbReference type="PANTHER" id="PTHR43283">
    <property type="entry name" value="BETA-LACTAMASE-RELATED"/>
    <property type="match status" value="1"/>
</dbReference>
<sequence length="507" mass="54858">MRTRILVRNLAASEHSQPGRRGQPVVRKDVPHRPMHAKPVAVLAILAVTVAAAAQRAPGTARHGTAQYAGMRALHLCTGYFATEAPRALIDATIEANAGPAPATPMRTEVDERARTVSVRYAADMPPRIAVSRAGMGCTMLPIGADVALAKQLIRVPLEAPRLDDRSWPMGDRDARAPLPARDEAAVERVLDAAFEDEKGAYGGKTWGVVVLHDGKIVAERYSHGFARHIAARTNSMCKSLGATLVGVGVRTGRVDLNRPAPLAEWRTPGDPRGAITTDNLLRMTSGLYSDGPQDPQVEIYRSGAAIADIAARNMMDAQPGTRFVYAGTDTNLAMRGLRQALSEDAAYPAFPYRALLWKLGMTRTVVETDWNNDFIVSGQCWSTARDFARLGMLYLADGRWNGERLLPAGWTTYVSSPLSVQPKRPSIGGDAGYGAQFWLFGGMDGLPSDAFSAFGAMGQYAVIVPSRNLVVVRRGLDHDPPFRIQKFAADVMNAVAPQPASRKELR</sequence>
<evidence type="ECO:0000313" key="3">
    <source>
        <dbReference type="Proteomes" id="UP000321250"/>
    </source>
</evidence>
<dbReference type="Pfam" id="PF00144">
    <property type="entry name" value="Beta-lactamase"/>
    <property type="match status" value="1"/>
</dbReference>
<keyword evidence="2" id="KW-0378">Hydrolase</keyword>
<dbReference type="SUPFAM" id="SSF56601">
    <property type="entry name" value="beta-lactamase/transpeptidase-like"/>
    <property type="match status" value="1"/>
</dbReference>
<dbReference type="GO" id="GO:0016787">
    <property type="term" value="F:hydrolase activity"/>
    <property type="evidence" value="ECO:0007669"/>
    <property type="project" value="UniProtKB-KW"/>
</dbReference>
<reference evidence="2 3" key="1">
    <citation type="journal article" date="2013" name="Antonie Van Leeuwenhoek">
        <title>Sphingomonas ginsenosidivorax sp. nov., with the ability to transform ginsenosides.</title>
        <authorList>
            <person name="Jin X.F."/>
            <person name="Kim J.K."/>
            <person name="Liu Q.M."/>
            <person name="Kang M.S."/>
            <person name="He D."/>
            <person name="Jin F.X."/>
            <person name="Kim S.C."/>
            <person name="Im W.T."/>
        </authorList>
    </citation>
    <scope>NUCLEOTIDE SEQUENCE [LARGE SCALE GENOMIC DNA]</scope>
    <source>
        <strain evidence="2 3">KHI67</strain>
    </source>
</reference>
<dbReference type="InterPro" id="IPR050789">
    <property type="entry name" value="Diverse_Enzym_Activities"/>
</dbReference>
<gene>
    <name evidence="2" type="ORF">FSB78_09050</name>
</gene>
<dbReference type="EMBL" id="VOQR01000001">
    <property type="protein sequence ID" value="TXC71082.1"/>
    <property type="molecule type" value="Genomic_DNA"/>
</dbReference>
<dbReference type="PANTHER" id="PTHR43283:SF7">
    <property type="entry name" value="BETA-LACTAMASE-RELATED DOMAIN-CONTAINING PROTEIN"/>
    <property type="match status" value="1"/>
</dbReference>
<evidence type="ECO:0000259" key="1">
    <source>
        <dbReference type="Pfam" id="PF00144"/>
    </source>
</evidence>
<dbReference type="AlphaFoldDB" id="A0A5C6UEB1"/>
<dbReference type="InterPro" id="IPR001466">
    <property type="entry name" value="Beta-lactam-related"/>
</dbReference>
<proteinExistence type="predicted"/>
<feature type="domain" description="Beta-lactamase-related" evidence="1">
    <location>
        <begin position="194"/>
        <end position="473"/>
    </location>
</feature>
<organism evidence="2 3">
    <name type="scientific">Sphingomonas ginsenosidivorax</name>
    <dbReference type="NCBI Taxonomy" id="862135"/>
    <lineage>
        <taxon>Bacteria</taxon>
        <taxon>Pseudomonadati</taxon>
        <taxon>Pseudomonadota</taxon>
        <taxon>Alphaproteobacteria</taxon>
        <taxon>Sphingomonadales</taxon>
        <taxon>Sphingomonadaceae</taxon>
        <taxon>Sphingomonas</taxon>
    </lineage>
</organism>
<name>A0A5C6UEB1_9SPHN</name>
<dbReference type="InterPro" id="IPR012338">
    <property type="entry name" value="Beta-lactam/transpept-like"/>
</dbReference>